<feature type="compositionally biased region" description="Basic and acidic residues" evidence="7">
    <location>
        <begin position="53"/>
        <end position="84"/>
    </location>
</feature>
<dbReference type="OrthoDB" id="4364at2759"/>
<dbReference type="GO" id="GO:0033573">
    <property type="term" value="C:high-affinity iron permease complex"/>
    <property type="evidence" value="ECO:0007669"/>
    <property type="project" value="InterPro"/>
</dbReference>
<proteinExistence type="inferred from homology"/>
<keyword evidence="3" id="KW-0408">Iron</keyword>
<comment type="similarity">
    <text evidence="2">Belongs to the oxidase-dependent Fe transporter (OFeT) (TC 9.A.10.1) family.</text>
</comment>
<evidence type="ECO:0008006" key="11">
    <source>
        <dbReference type="Google" id="ProtNLM"/>
    </source>
</evidence>
<evidence type="ECO:0000313" key="10">
    <source>
        <dbReference type="Proteomes" id="UP000310158"/>
    </source>
</evidence>
<keyword evidence="10" id="KW-1185">Reference proteome</keyword>
<keyword evidence="4 8" id="KW-0812">Transmembrane</keyword>
<accession>A0A4S4LBA4</accession>
<sequence length="443" mass="48941">MGKSLFSVPIFFIVWRETLEAAIIISVLLGLVEQIVKDDTHPFARTHHQAVITDEKKDDVSPADTDEKKDGVSPADTDEKKDDVSPASTDRNSADVDTEPELTQESTEMSDLRKRRLIRKMRIQVYPTPSAQQNQKKTDAFSQIFLGSAIGLFIALAIGAAFIAVWHVYPPSPYLLTTRFSGIHSTHRVCSTAIFELVSAIIIFVMGITMLKLDRAKAKWRVKLQHAFEGKHVDGRTRTSKWALLLLPLITVLREGMEAVVFVGGVTLGQSATSIPIAAIVGLVVGLICGFLIYAFASRSTLTVFLVVMTNLILLIGAGLFSRSVWSFEENAFNHLLGTDVDDAGGDGPGSFDVRNSVWHLDCCNPENNFDNGGWEIFNVLFGWTNSATTGSVLSYVFYWIAVIGVLAVLKFREGRFRVGKWESDVGKQRRERREAAAATSLQ</sequence>
<feature type="transmembrane region" description="Helical" evidence="8">
    <location>
        <begin position="189"/>
        <end position="211"/>
    </location>
</feature>
<keyword evidence="3" id="KW-0813">Transport</keyword>
<feature type="transmembrane region" description="Helical" evidence="8">
    <location>
        <begin position="275"/>
        <end position="297"/>
    </location>
</feature>
<dbReference type="AlphaFoldDB" id="A0A4S4LBA4"/>
<feature type="transmembrane region" description="Helical" evidence="8">
    <location>
        <begin position="304"/>
        <end position="326"/>
    </location>
</feature>
<dbReference type="PANTHER" id="PTHR31632">
    <property type="entry name" value="IRON TRANSPORTER FTH1"/>
    <property type="match status" value="1"/>
</dbReference>
<reference evidence="9 10" key="1">
    <citation type="submission" date="2019-02" db="EMBL/GenBank/DDBJ databases">
        <title>Genome sequencing of the rare red list fungi Bondarzewia mesenterica.</title>
        <authorList>
            <person name="Buettner E."/>
            <person name="Kellner H."/>
        </authorList>
    </citation>
    <scope>NUCLEOTIDE SEQUENCE [LARGE SCALE GENOMIC DNA]</scope>
    <source>
        <strain evidence="9 10">DSM 108281</strain>
    </source>
</reference>
<evidence type="ECO:0000313" key="9">
    <source>
        <dbReference type="EMBL" id="THH08992.1"/>
    </source>
</evidence>
<evidence type="ECO:0000256" key="1">
    <source>
        <dbReference type="ARBA" id="ARBA00004141"/>
    </source>
</evidence>
<evidence type="ECO:0000256" key="6">
    <source>
        <dbReference type="ARBA" id="ARBA00023136"/>
    </source>
</evidence>
<gene>
    <name evidence="9" type="ORF">EW146_g8813</name>
</gene>
<evidence type="ECO:0000256" key="3">
    <source>
        <dbReference type="ARBA" id="ARBA00022496"/>
    </source>
</evidence>
<evidence type="ECO:0000256" key="4">
    <source>
        <dbReference type="ARBA" id="ARBA00022692"/>
    </source>
</evidence>
<dbReference type="GO" id="GO:0015093">
    <property type="term" value="F:ferrous iron transmembrane transporter activity"/>
    <property type="evidence" value="ECO:0007669"/>
    <property type="project" value="TreeGrafter"/>
</dbReference>
<name>A0A4S4LBA4_9AGAM</name>
<keyword evidence="5 8" id="KW-1133">Transmembrane helix</keyword>
<protein>
    <recommendedName>
        <fullName evidence="11">Iron permease FTR1</fullName>
    </recommendedName>
</protein>
<dbReference type="PANTHER" id="PTHR31632:SF2">
    <property type="entry name" value="PLASMA MEMBRANE IRON PERMEASE"/>
    <property type="match status" value="1"/>
</dbReference>
<feature type="transmembrane region" description="Helical" evidence="8">
    <location>
        <begin position="242"/>
        <end position="263"/>
    </location>
</feature>
<dbReference type="Pfam" id="PF03239">
    <property type="entry name" value="FTR1"/>
    <property type="match status" value="1"/>
</dbReference>
<evidence type="ECO:0000256" key="5">
    <source>
        <dbReference type="ARBA" id="ARBA00022989"/>
    </source>
</evidence>
<comment type="caution">
    <text evidence="9">The sequence shown here is derived from an EMBL/GenBank/DDBJ whole genome shotgun (WGS) entry which is preliminary data.</text>
</comment>
<feature type="transmembrane region" description="Helical" evidence="8">
    <location>
        <begin position="393"/>
        <end position="412"/>
    </location>
</feature>
<keyword evidence="6 8" id="KW-0472">Membrane</keyword>
<feature type="transmembrane region" description="Helical" evidence="8">
    <location>
        <begin position="144"/>
        <end position="169"/>
    </location>
</feature>
<evidence type="ECO:0000256" key="7">
    <source>
        <dbReference type="SAM" id="MobiDB-lite"/>
    </source>
</evidence>
<organism evidence="9 10">
    <name type="scientific">Bondarzewia mesenterica</name>
    <dbReference type="NCBI Taxonomy" id="1095465"/>
    <lineage>
        <taxon>Eukaryota</taxon>
        <taxon>Fungi</taxon>
        <taxon>Dikarya</taxon>
        <taxon>Basidiomycota</taxon>
        <taxon>Agaricomycotina</taxon>
        <taxon>Agaricomycetes</taxon>
        <taxon>Russulales</taxon>
        <taxon>Bondarzewiaceae</taxon>
        <taxon>Bondarzewia</taxon>
    </lineage>
</organism>
<comment type="subcellular location">
    <subcellularLocation>
        <location evidence="1">Membrane</location>
        <topology evidence="1">Multi-pass membrane protein</topology>
    </subcellularLocation>
</comment>
<dbReference type="EMBL" id="SGPL01000662">
    <property type="protein sequence ID" value="THH08992.1"/>
    <property type="molecule type" value="Genomic_DNA"/>
</dbReference>
<feature type="region of interest" description="Disordered" evidence="7">
    <location>
        <begin position="47"/>
        <end position="110"/>
    </location>
</feature>
<keyword evidence="3" id="KW-0406">Ion transport</keyword>
<evidence type="ECO:0000256" key="2">
    <source>
        <dbReference type="ARBA" id="ARBA00008333"/>
    </source>
</evidence>
<dbReference type="Proteomes" id="UP000310158">
    <property type="component" value="Unassembled WGS sequence"/>
</dbReference>
<dbReference type="InterPro" id="IPR004923">
    <property type="entry name" value="FTR1/Fip1/EfeU"/>
</dbReference>
<keyword evidence="3" id="KW-0410">Iron transport</keyword>
<feature type="transmembrane region" description="Helical" evidence="8">
    <location>
        <begin position="6"/>
        <end position="32"/>
    </location>
</feature>
<evidence type="ECO:0000256" key="8">
    <source>
        <dbReference type="SAM" id="Phobius"/>
    </source>
</evidence>